<dbReference type="Pfam" id="PF07687">
    <property type="entry name" value="M20_dimer"/>
    <property type="match status" value="1"/>
</dbReference>
<comment type="caution">
    <text evidence="3">The sequence shown here is derived from an EMBL/GenBank/DDBJ whole genome shotgun (WGS) entry which is preliminary data.</text>
</comment>
<dbReference type="Gene3D" id="3.40.630.10">
    <property type="entry name" value="Zn peptidases"/>
    <property type="match status" value="1"/>
</dbReference>
<dbReference type="PANTHER" id="PTHR30575:SF0">
    <property type="entry name" value="XAA-ARG DIPEPTIDASE"/>
    <property type="match status" value="1"/>
</dbReference>
<protein>
    <recommendedName>
        <fullName evidence="1">Peptidase M20 domain-containing protein 2</fullName>
    </recommendedName>
</protein>
<dbReference type="Proteomes" id="UP001078443">
    <property type="component" value="Unassembled WGS sequence"/>
</dbReference>
<dbReference type="SUPFAM" id="SSF55031">
    <property type="entry name" value="Bacterial exopeptidase dimerisation domain"/>
    <property type="match status" value="1"/>
</dbReference>
<evidence type="ECO:0000256" key="1">
    <source>
        <dbReference type="PIRNR" id="PIRNR037226"/>
    </source>
</evidence>
<comment type="similarity">
    <text evidence="1">Belongs to the peptidase M20A family.</text>
</comment>
<dbReference type="SUPFAM" id="SSF53187">
    <property type="entry name" value="Zn-dependent exopeptidases"/>
    <property type="match status" value="1"/>
</dbReference>
<dbReference type="Gene3D" id="3.30.70.360">
    <property type="match status" value="1"/>
</dbReference>
<feature type="domain" description="Peptidase M20 dimerisation" evidence="2">
    <location>
        <begin position="169"/>
        <end position="258"/>
    </location>
</feature>
<dbReference type="NCBIfam" id="TIGR01891">
    <property type="entry name" value="amidohydrolases"/>
    <property type="match status" value="1"/>
</dbReference>
<dbReference type="EMBL" id="JAPQER010000001">
    <property type="protein sequence ID" value="MCY6482868.1"/>
    <property type="molecule type" value="Genomic_DNA"/>
</dbReference>
<dbReference type="InterPro" id="IPR036264">
    <property type="entry name" value="Bact_exopeptidase_dim_dom"/>
</dbReference>
<keyword evidence="4" id="KW-1185">Reference proteome</keyword>
<dbReference type="PANTHER" id="PTHR30575">
    <property type="entry name" value="PEPTIDASE M20"/>
    <property type="match status" value="1"/>
</dbReference>
<sequence length="389" mass="42300">MIKKVVNLTEKLKSELIEISEYIFNNPELGYEEYKACKVHMDLLKRHGFTVEEKYMNFKTAFKAVFDSGRKGPTIAYLSEYDALPQIGHGCGHNILGVVSSGAGIILSKLISDLGGKVIVFGTPAEEIGGAKVKMAANGAFNDVDVAMEAHPAGNYYKSGSFLAMESIKFIYKGKSAHAASEPEKGINALDAAINTFNNINALRQHIASDARIHGIITEGGKAPNIVPELAVTEFYVRAAKKSYVKELVKKVEDCAKGAALGAGAKLEIINDEVPYYDMITNKTLSDIYCKMSNGMGVEEINEPKQGYGSSDVGNVSYVCPAIHPYFKISDKDVVAHTVEFAEATCRPTAYEGMCKAIGTLVLTGVEIIKNEDLLNKIKEEFNKNSLTI</sequence>
<dbReference type="InterPro" id="IPR017144">
    <property type="entry name" value="Xaa-Arg_dipeptidase"/>
</dbReference>
<evidence type="ECO:0000313" key="3">
    <source>
        <dbReference type="EMBL" id="MCY6482868.1"/>
    </source>
</evidence>
<dbReference type="InterPro" id="IPR011650">
    <property type="entry name" value="Peptidase_M20_dimer"/>
</dbReference>
<dbReference type="RefSeq" id="WP_268039138.1">
    <property type="nucleotide sequence ID" value="NZ_JAPQER010000001.1"/>
</dbReference>
<organism evidence="3 4">
    <name type="scientific">Clostridium aestuarii</name>
    <dbReference type="NCBI Taxonomy" id="338193"/>
    <lineage>
        <taxon>Bacteria</taxon>
        <taxon>Bacillati</taxon>
        <taxon>Bacillota</taxon>
        <taxon>Clostridia</taxon>
        <taxon>Eubacteriales</taxon>
        <taxon>Clostridiaceae</taxon>
        <taxon>Clostridium</taxon>
    </lineage>
</organism>
<dbReference type="CDD" id="cd03887">
    <property type="entry name" value="M20_Acy1L2"/>
    <property type="match status" value="1"/>
</dbReference>
<proteinExistence type="inferred from homology"/>
<evidence type="ECO:0000313" key="4">
    <source>
        <dbReference type="Proteomes" id="UP001078443"/>
    </source>
</evidence>
<accession>A0ABT4CV55</accession>
<dbReference type="PIRSF" id="PIRSF037226">
    <property type="entry name" value="Amidohydrolase_ACY1L2_prd"/>
    <property type="match status" value="1"/>
</dbReference>
<dbReference type="InterPro" id="IPR052030">
    <property type="entry name" value="Peptidase_M20/M20A_hydrolases"/>
</dbReference>
<evidence type="ECO:0000259" key="2">
    <source>
        <dbReference type="Pfam" id="PF07687"/>
    </source>
</evidence>
<name>A0ABT4CV55_9CLOT</name>
<dbReference type="InterPro" id="IPR017439">
    <property type="entry name" value="Amidohydrolase"/>
</dbReference>
<reference evidence="3" key="1">
    <citation type="submission" date="2022-12" db="EMBL/GenBank/DDBJ databases">
        <authorList>
            <person name="Wang J."/>
        </authorList>
    </citation>
    <scope>NUCLEOTIDE SEQUENCE</scope>
    <source>
        <strain evidence="3">HY-45-18</strain>
    </source>
</reference>
<gene>
    <name evidence="3" type="ORF">OW763_00680</name>
</gene>